<evidence type="ECO:0000256" key="1">
    <source>
        <dbReference type="SAM" id="SignalP"/>
    </source>
</evidence>
<evidence type="ECO:0000313" key="2">
    <source>
        <dbReference type="EMBL" id="MDT0275113.1"/>
    </source>
</evidence>
<reference evidence="3" key="1">
    <citation type="submission" date="2023-07" db="EMBL/GenBank/DDBJ databases">
        <title>30 novel species of actinomycetes from the DSMZ collection.</title>
        <authorList>
            <person name="Nouioui I."/>
        </authorList>
    </citation>
    <scope>NUCLEOTIDE SEQUENCE [LARGE SCALE GENOMIC DNA]</scope>
    <source>
        <strain evidence="3">DSM 46792</strain>
    </source>
</reference>
<accession>A0ABU2K4J8</accession>
<evidence type="ECO:0000313" key="3">
    <source>
        <dbReference type="Proteomes" id="UP001183222"/>
    </source>
</evidence>
<sequence>MRPVLRVLTVLAVLAASLLAPVATSTPAQQADAADTRLFSAGNIISDAVFFDGRAMDAGQIQRFLESKSPSSCPDPALDSSPCLEDFRLDTTSRAADGLCAGYQGAARESAAQIIAKVSVSCRVSPRVILVLLQKEMGFITSSNPTAKMYDRAAGYYCPDIGTGWCHPDYAGLQKQLYNAARQYQRYAAYPANYSYRAGYTNTIQWDVPTSCGTSQVFIQNQATAGLYNYTPYRPNQAALDAGYGTGNDCSAYGNRNFWLYFTDWFGSTQSPGGAAIAARAALADAVTIGSATSGIICGLPQGGCFRAHQKGAIYWSPNSGARIVWGAIQARWGALGWETGRLGYPTGEESCGLAGGGCFQDFQNGAMYWSPATGAHPVLGSIQKKWASTTWETGYLGYPTAAERCGLTAKGCYQQYQGGRIYWSSASGAHAVVPGPMSTFWTARGNEKGSLGYPTGDQTCGLADNGCSQSFQKGTVFASAAHPARIVSGAVLTKYAATKAQDGVLGYPTGNAVCGLADKGCFQTFAKGAIYTSAGSGAWTVLDGPLRTAWAAQRWETGRLGYPTADQVCGADGRCLQQFQGGVVYSSPGTATRIVGGPIYEAYATSGREKGRLGFPTSAERCGLGGGRCNQYFEGGIVIHSPITGTHVVSGEIRKTWLRAPALLGYPIGAEYCGLVRSGCLQKFERGSVYSSPTAGTHAVKGPIFRAWGGQRWELGQLGYPKTGESCGLAGGRCRQYFEGGIVIHSPTTGTHVVWGAIGRAWLKAPAPLGYPTRGEVCGLTQGGCFQDFQKGHFYWSPTTGAHAVSGRIFKAWAAQRWETGTLGYPTEDAVVAPTTITQRFQGGTLVEDRTTGQVARK</sequence>
<dbReference type="Proteomes" id="UP001183222">
    <property type="component" value="Unassembled WGS sequence"/>
</dbReference>
<dbReference type="RefSeq" id="WP_311344031.1">
    <property type="nucleotide sequence ID" value="NZ_JAVREI010000001.1"/>
</dbReference>
<dbReference type="InterPro" id="IPR013207">
    <property type="entry name" value="LGFP"/>
</dbReference>
<evidence type="ECO:0008006" key="4">
    <source>
        <dbReference type="Google" id="ProtNLM"/>
    </source>
</evidence>
<proteinExistence type="predicted"/>
<protein>
    <recommendedName>
        <fullName evidence="4">LGFP repeat-containing protein</fullName>
    </recommendedName>
</protein>
<dbReference type="Pfam" id="PF08310">
    <property type="entry name" value="LGFP"/>
    <property type="match status" value="10"/>
</dbReference>
<organism evidence="2 3">
    <name type="scientific">Blastococcus goldschmidtiae</name>
    <dbReference type="NCBI Taxonomy" id="3075546"/>
    <lineage>
        <taxon>Bacteria</taxon>
        <taxon>Bacillati</taxon>
        <taxon>Actinomycetota</taxon>
        <taxon>Actinomycetes</taxon>
        <taxon>Geodermatophilales</taxon>
        <taxon>Geodermatophilaceae</taxon>
        <taxon>Blastococcus</taxon>
    </lineage>
</organism>
<comment type="caution">
    <text evidence="2">The sequence shown here is derived from an EMBL/GenBank/DDBJ whole genome shotgun (WGS) entry which is preliminary data.</text>
</comment>
<keyword evidence="1" id="KW-0732">Signal</keyword>
<name>A0ABU2K4J8_9ACTN</name>
<keyword evidence="3" id="KW-1185">Reference proteome</keyword>
<feature type="chain" id="PRO_5046000001" description="LGFP repeat-containing protein" evidence="1">
    <location>
        <begin position="31"/>
        <end position="859"/>
    </location>
</feature>
<gene>
    <name evidence="2" type="ORF">RM425_04300</name>
</gene>
<dbReference type="EMBL" id="JAVREI010000001">
    <property type="protein sequence ID" value="MDT0275113.1"/>
    <property type="molecule type" value="Genomic_DNA"/>
</dbReference>
<feature type="signal peptide" evidence="1">
    <location>
        <begin position="1"/>
        <end position="30"/>
    </location>
</feature>